<dbReference type="GO" id="GO:0005581">
    <property type="term" value="C:collagen trimer"/>
    <property type="evidence" value="ECO:0007669"/>
    <property type="project" value="UniProtKB-KW"/>
</dbReference>
<organism evidence="3">
    <name type="scientific">Amblyomma sculptum</name>
    <name type="common">Tick</name>
    <dbReference type="NCBI Taxonomy" id="1581419"/>
    <lineage>
        <taxon>Eukaryota</taxon>
        <taxon>Metazoa</taxon>
        <taxon>Ecdysozoa</taxon>
        <taxon>Arthropoda</taxon>
        <taxon>Chelicerata</taxon>
        <taxon>Arachnida</taxon>
        <taxon>Acari</taxon>
        <taxon>Parasitiformes</taxon>
        <taxon>Ixodida</taxon>
        <taxon>Ixodoidea</taxon>
        <taxon>Ixodidae</taxon>
        <taxon>Amblyomminae</taxon>
        <taxon>Amblyomma</taxon>
    </lineage>
</organism>
<feature type="compositionally biased region" description="Pro residues" evidence="1">
    <location>
        <begin position="108"/>
        <end position="120"/>
    </location>
</feature>
<feature type="compositionally biased region" description="Gly residues" evidence="1">
    <location>
        <begin position="97"/>
        <end position="106"/>
    </location>
</feature>
<name>A0A1E1XP63_AMBSC</name>
<keyword evidence="2" id="KW-0732">Signal</keyword>
<dbReference type="EMBL" id="GFAA01002595">
    <property type="protein sequence ID" value="JAU00840.1"/>
    <property type="molecule type" value="mRNA"/>
</dbReference>
<keyword evidence="3" id="KW-0176">Collagen</keyword>
<dbReference type="AlphaFoldDB" id="A0A1E1XP63"/>
<feature type="compositionally biased region" description="Basic and acidic residues" evidence="1">
    <location>
        <begin position="184"/>
        <end position="200"/>
    </location>
</feature>
<proteinExistence type="evidence at transcript level"/>
<evidence type="ECO:0000256" key="1">
    <source>
        <dbReference type="SAM" id="MobiDB-lite"/>
    </source>
</evidence>
<reference evidence="3" key="2">
    <citation type="journal article" date="2017" name="Front. Cell. Infect. Microbiol.">
        <title>Analysis of the Salivary Gland Transcriptome of Unfed and Partially Fed Amblyomma sculptum Ticks and Descriptive Proteome of the Saliva.</title>
        <authorList>
            <person name="Esteves E."/>
            <person name="Maruyama S.R."/>
            <person name="Kawahara R."/>
            <person name="Fujita A."/>
            <person name="Martins L.A."/>
            <person name="Righi A.A."/>
            <person name="Costa F.B."/>
            <person name="Palmisano G."/>
            <person name="Labruna M.B."/>
            <person name="Sa-Nunes A."/>
            <person name="Ribeiro J.M.C."/>
            <person name="Fogaca A.C."/>
        </authorList>
    </citation>
    <scope>NUCLEOTIDE SEQUENCE</scope>
</reference>
<feature type="region of interest" description="Disordered" evidence="1">
    <location>
        <begin position="97"/>
        <end position="200"/>
    </location>
</feature>
<feature type="non-terminal residue" evidence="3">
    <location>
        <position position="200"/>
    </location>
</feature>
<reference evidence="3" key="1">
    <citation type="submission" date="2016-09" db="EMBL/GenBank/DDBJ databases">
        <authorList>
            <person name="Capua I."/>
            <person name="De Benedictis P."/>
            <person name="Joannis T."/>
            <person name="Lombin L.H."/>
            <person name="Cattoli G."/>
        </authorList>
    </citation>
    <scope>NUCLEOTIDE SEQUENCE</scope>
</reference>
<feature type="signal peptide" evidence="2">
    <location>
        <begin position="1"/>
        <end position="18"/>
    </location>
</feature>
<sequence length="200" mass="20405">MDKSVAAVLLAVLSTTQAYVIQHVDPYHPVAPGKVFVPYPAYVGHIPFGHHPHVLQPPVFVIAHAPPHGGKPLVPGSIPGHHPNHVPGYPPYFPGVPGGIPDGGPGISIPPPPEPKPNGIPLPGGVPSSPGPECRLCGGGGGAAPPVPDEGGRGDEEPTPGETPRAGEPPQVGGEPKPEVPAPEEPKPEEPAPEEPKPEE</sequence>
<feature type="compositionally biased region" description="Low complexity" evidence="1">
    <location>
        <begin position="121"/>
        <end position="136"/>
    </location>
</feature>
<evidence type="ECO:0000256" key="2">
    <source>
        <dbReference type="SAM" id="SignalP"/>
    </source>
</evidence>
<feature type="chain" id="PRO_5009116220" evidence="2">
    <location>
        <begin position="19"/>
        <end position="200"/>
    </location>
</feature>
<accession>A0A1E1XP63</accession>
<protein>
    <submittedName>
        <fullName evidence="3">Putative collagen alpha-1iv chain-like protein</fullName>
    </submittedName>
</protein>
<evidence type="ECO:0000313" key="3">
    <source>
        <dbReference type="EMBL" id="JAU00840.1"/>
    </source>
</evidence>